<comment type="caution">
    <text evidence="1">The sequence shown here is derived from an EMBL/GenBank/DDBJ whole genome shotgun (WGS) entry which is preliminary data.</text>
</comment>
<reference evidence="1" key="1">
    <citation type="submission" date="2022-07" db="EMBL/GenBank/DDBJ databases">
        <title>Phylogenomic reconstructions and comparative analyses of Kickxellomycotina fungi.</title>
        <authorList>
            <person name="Reynolds N.K."/>
            <person name="Stajich J.E."/>
            <person name="Barry K."/>
            <person name="Grigoriev I.V."/>
            <person name="Crous P."/>
            <person name="Smith M.E."/>
        </authorList>
    </citation>
    <scope>NUCLEOTIDE SEQUENCE</scope>
    <source>
        <strain evidence="1">CBS 190363</strain>
    </source>
</reference>
<accession>A0ACC1M6K3</accession>
<keyword evidence="2" id="KW-1185">Reference proteome</keyword>
<protein>
    <submittedName>
        <fullName evidence="1">Uncharacterized protein</fullName>
    </submittedName>
</protein>
<name>A0ACC1M6K3_9FUNG</name>
<proteinExistence type="predicted"/>
<dbReference type="Proteomes" id="UP001139981">
    <property type="component" value="Unassembled WGS sequence"/>
</dbReference>
<evidence type="ECO:0000313" key="1">
    <source>
        <dbReference type="EMBL" id="KAJ2896685.1"/>
    </source>
</evidence>
<evidence type="ECO:0000313" key="2">
    <source>
        <dbReference type="Proteomes" id="UP001139981"/>
    </source>
</evidence>
<dbReference type="EMBL" id="JANBVB010000176">
    <property type="protein sequence ID" value="KAJ2896685.1"/>
    <property type="molecule type" value="Genomic_DNA"/>
</dbReference>
<organism evidence="1 2">
    <name type="scientific">Coemansia aciculifera</name>
    <dbReference type="NCBI Taxonomy" id="417176"/>
    <lineage>
        <taxon>Eukaryota</taxon>
        <taxon>Fungi</taxon>
        <taxon>Fungi incertae sedis</taxon>
        <taxon>Zoopagomycota</taxon>
        <taxon>Kickxellomycotina</taxon>
        <taxon>Kickxellomycetes</taxon>
        <taxon>Kickxellales</taxon>
        <taxon>Kickxellaceae</taxon>
        <taxon>Coemansia</taxon>
    </lineage>
</organism>
<gene>
    <name evidence="1" type="ORF">IWW38_001950</name>
</gene>
<sequence>MSDSDSDDFFSDIRAMRQKFGLGEGPAPPQALLQPTSKATVTRSNVTQASSKRPVALARSPMRAHKRRSIGTLERETKPTVVPSSGVSPAEIAALLSPRRQKNRAVGRTTSSGSLDDYHSVSVSGALHIPPRTPESRIATPATPKPLPSTPTRSLSLANISNLNSPSASSLSSRKGSRGKESPVSSTRFSTYESPRQSTSPDSTVFTSRGLWGTATVSSPVLTTPVRRQQLVLSPVGSSRRPFVPVASGLPMANGGSPISGEDGLLGSVEDALVTDADIDVAKRKLGEEQAITRQQIISDIRERMIKFSLSPSVAESGVWHPWIDSVSILCQFYTLGHGKLAYGKEGVCWSGEALGPIATIAQTANVAQLSNDLGSDFVVTSHSPTEIMTVLMFPWARISGLRHKSIDDEEYVMLTADDDLGVAFRIDGLVSSAIAIGTLVSDMMAVQSQSVAVELVPATNNLYLAAEGRSGTDFLSNGRDTLDDQAIICSLLQRAAKQELRLAGQELTSALADQEFADAAAEMLHTLGSRLASAALTALNRLNGKEVVEDSGTETLPNACTLCYTDCKSVTLLPCEHTLCGGCFSHLQGLHISLSPETKDQPKAICVCPWDRSYVTDWSII</sequence>